<evidence type="ECO:0008006" key="3">
    <source>
        <dbReference type="Google" id="ProtNLM"/>
    </source>
</evidence>
<dbReference type="Proteomes" id="UP000018934">
    <property type="component" value="Chromosome"/>
</dbReference>
<dbReference type="EMBL" id="CP007033">
    <property type="protein sequence ID" value="AHF11249.1"/>
    <property type="molecule type" value="Genomic_DNA"/>
</dbReference>
<evidence type="ECO:0000313" key="1">
    <source>
        <dbReference type="EMBL" id="AHF11249.1"/>
    </source>
</evidence>
<sequence>MGFCGLKIQFVGITRIQYKSLRHLSKALIFFGCGGRI</sequence>
<name>A0ABM5P976_DEHRP</name>
<reference evidence="1 2" key="1">
    <citation type="journal article" date="2013" name="Stand. Genomic Sci.">
        <title>Complete genome sequence of Dehalobacter restrictus PER-K23(T.).</title>
        <authorList>
            <person name="Kruse T."/>
            <person name="Maillard J."/>
            <person name="Goodwin L."/>
            <person name="Woyke T."/>
            <person name="Teshima H."/>
            <person name="Bruce D."/>
            <person name="Detter C."/>
            <person name="Tapia R."/>
            <person name="Han C."/>
            <person name="Huntemann M."/>
            <person name="Wei C.L."/>
            <person name="Han J."/>
            <person name="Chen A."/>
            <person name="Kyrpides N."/>
            <person name="Szeto E."/>
            <person name="Markowitz V."/>
            <person name="Ivanova N."/>
            <person name="Pagani I."/>
            <person name="Pati A."/>
            <person name="Pitluck S."/>
            <person name="Nolan M."/>
            <person name="Holliger C."/>
            <person name="Smidt H."/>
        </authorList>
    </citation>
    <scope>NUCLEOTIDE SEQUENCE [LARGE SCALE GENOMIC DNA]</scope>
    <source>
        <strain evidence="2">DSM 9455</strain>
    </source>
</reference>
<proteinExistence type="predicted"/>
<organism evidence="1 2">
    <name type="scientific">Dehalobacter restrictus (strain DSM 9455 / PER-K23)</name>
    <dbReference type="NCBI Taxonomy" id="871738"/>
    <lineage>
        <taxon>Bacteria</taxon>
        <taxon>Bacillati</taxon>
        <taxon>Bacillota</taxon>
        <taxon>Clostridia</taxon>
        <taxon>Eubacteriales</taxon>
        <taxon>Desulfitobacteriaceae</taxon>
        <taxon>Dehalobacter</taxon>
    </lineage>
</organism>
<keyword evidence="2" id="KW-1185">Reference proteome</keyword>
<evidence type="ECO:0000313" key="2">
    <source>
        <dbReference type="Proteomes" id="UP000018934"/>
    </source>
</evidence>
<gene>
    <name evidence="1" type="ORF">DEHRE_02435</name>
</gene>
<protein>
    <recommendedName>
        <fullName evidence="3">Transposase</fullName>
    </recommendedName>
</protein>
<accession>A0ABM5P976</accession>